<name>A0A1Y2G408_9BASI</name>
<evidence type="ECO:0000313" key="7">
    <source>
        <dbReference type="EMBL" id="ORY92674.1"/>
    </source>
</evidence>
<evidence type="ECO:0000256" key="2">
    <source>
        <dbReference type="ARBA" id="ARBA00022692"/>
    </source>
</evidence>
<dbReference type="Proteomes" id="UP000193467">
    <property type="component" value="Unassembled WGS sequence"/>
</dbReference>
<dbReference type="OrthoDB" id="440755at2759"/>
<dbReference type="SUPFAM" id="SSF103473">
    <property type="entry name" value="MFS general substrate transporter"/>
    <property type="match status" value="2"/>
</dbReference>
<feature type="transmembrane region" description="Helical" evidence="5">
    <location>
        <begin position="388"/>
        <end position="407"/>
    </location>
</feature>
<feature type="transmembrane region" description="Helical" evidence="5">
    <location>
        <begin position="265"/>
        <end position="284"/>
    </location>
</feature>
<accession>A0A1Y2G408</accession>
<gene>
    <name evidence="7" type="ORF">BCR35DRAFT_298160</name>
</gene>
<dbReference type="FunCoup" id="A0A1Y2G408">
    <property type="interactions" value="20"/>
</dbReference>
<feature type="transmembrane region" description="Helical" evidence="5">
    <location>
        <begin position="51"/>
        <end position="70"/>
    </location>
</feature>
<evidence type="ECO:0000256" key="3">
    <source>
        <dbReference type="ARBA" id="ARBA00022989"/>
    </source>
</evidence>
<feature type="transmembrane region" description="Helical" evidence="5">
    <location>
        <begin position="326"/>
        <end position="348"/>
    </location>
</feature>
<evidence type="ECO:0000259" key="6">
    <source>
        <dbReference type="PROSITE" id="PS50850"/>
    </source>
</evidence>
<comment type="subcellular location">
    <subcellularLocation>
        <location evidence="1">Membrane</location>
        <topology evidence="1">Multi-pass membrane protein</topology>
    </subcellularLocation>
</comment>
<feature type="transmembrane region" description="Helical" evidence="5">
    <location>
        <begin position="12"/>
        <end position="31"/>
    </location>
</feature>
<keyword evidence="2 5" id="KW-0812">Transmembrane</keyword>
<sequence>MSEPAEGESKSLKSVAIIATVVGTSFLNSFFSGALTSSLPTIGRDLQYSAAALTWPVSLNALMLGAFLLPFGRVADIAGHRIVFLGGTAWFALGSLAVALAPDNQGFSALCALLGLGAAANMPAGVGILGSHFSAGPTKNKAFASLGAGQPLGYIAGLVIGAVFTTTKTGWRASFYVQAALSALFLVLGYFTIPPPSPRSRRHSLTEITVPPEDADAQSTHTLFLDLADNKKIDYVGAILSVSGLVLLTFALADASSEPKGWKTPWLPPLVPIAVLILAAFFYWESVLSKRLAAFYSAPKDQRSKSPPPPPLLTPSIWKAPHLGEILIVVFFAWASFNTSTYYINLLLQLVMDVSPLKTALFFLPMIISGTVLNFVPGFTLGHVNGKAFVVASMLLSFISPILLATVDTSASYWAYIFPMMLTSPATDLIFSVATVQISRSVSRSEQATAGALFNVTTRLATSISLAVISSIANVVSTQYLGSHPFDASLKAQTADSPDVLIAGYRLAAWLCVGCVGVSTVVAVVGLRGIGVVGKKETKAE</sequence>
<reference evidence="7 8" key="1">
    <citation type="submission" date="2016-07" db="EMBL/GenBank/DDBJ databases">
        <title>Pervasive Adenine N6-methylation of Active Genes in Fungi.</title>
        <authorList>
            <consortium name="DOE Joint Genome Institute"/>
            <person name="Mondo S.J."/>
            <person name="Dannebaum R.O."/>
            <person name="Kuo R.C."/>
            <person name="Labutti K."/>
            <person name="Haridas S."/>
            <person name="Kuo A."/>
            <person name="Salamov A."/>
            <person name="Ahrendt S.R."/>
            <person name="Lipzen A."/>
            <person name="Sullivan W."/>
            <person name="Andreopoulos W.B."/>
            <person name="Clum A."/>
            <person name="Lindquist E."/>
            <person name="Daum C."/>
            <person name="Ramamoorthy G.K."/>
            <person name="Gryganskyi A."/>
            <person name="Culley D."/>
            <person name="Magnuson J.K."/>
            <person name="James T.Y."/>
            <person name="O'Malley M.A."/>
            <person name="Stajich J.E."/>
            <person name="Spatafora J.W."/>
            <person name="Visel A."/>
            <person name="Grigoriev I.V."/>
        </authorList>
    </citation>
    <scope>NUCLEOTIDE SEQUENCE [LARGE SCALE GENOMIC DNA]</scope>
    <source>
        <strain evidence="7 8">62-1032</strain>
    </source>
</reference>
<dbReference type="InterPro" id="IPR036259">
    <property type="entry name" value="MFS_trans_sf"/>
</dbReference>
<feature type="transmembrane region" description="Helical" evidence="5">
    <location>
        <begin position="82"/>
        <end position="101"/>
    </location>
</feature>
<feature type="transmembrane region" description="Helical" evidence="5">
    <location>
        <begin position="360"/>
        <end position="381"/>
    </location>
</feature>
<dbReference type="PANTHER" id="PTHR42718:SF10">
    <property type="entry name" value="TRANSPORTER, PUTATIVE (AFU_ORTHOLOGUE AFUA_8G06760)-RELATED"/>
    <property type="match status" value="1"/>
</dbReference>
<keyword evidence="3 5" id="KW-1133">Transmembrane helix</keyword>
<comment type="caution">
    <text evidence="7">The sequence shown here is derived from an EMBL/GenBank/DDBJ whole genome shotgun (WGS) entry which is preliminary data.</text>
</comment>
<feature type="transmembrane region" description="Helical" evidence="5">
    <location>
        <begin position="175"/>
        <end position="193"/>
    </location>
</feature>
<organism evidence="7 8">
    <name type="scientific">Leucosporidium creatinivorum</name>
    <dbReference type="NCBI Taxonomy" id="106004"/>
    <lineage>
        <taxon>Eukaryota</taxon>
        <taxon>Fungi</taxon>
        <taxon>Dikarya</taxon>
        <taxon>Basidiomycota</taxon>
        <taxon>Pucciniomycotina</taxon>
        <taxon>Microbotryomycetes</taxon>
        <taxon>Leucosporidiales</taxon>
        <taxon>Leucosporidium</taxon>
    </lineage>
</organism>
<dbReference type="Gene3D" id="1.20.1250.20">
    <property type="entry name" value="MFS general substrate transporter like domains"/>
    <property type="match status" value="2"/>
</dbReference>
<feature type="transmembrane region" description="Helical" evidence="5">
    <location>
        <begin position="507"/>
        <end position="527"/>
    </location>
</feature>
<dbReference type="Pfam" id="PF07690">
    <property type="entry name" value="MFS_1"/>
    <property type="match status" value="1"/>
</dbReference>
<dbReference type="PANTHER" id="PTHR42718">
    <property type="entry name" value="MAJOR FACILITATOR SUPERFAMILY MULTIDRUG TRANSPORTER MFSC"/>
    <property type="match status" value="1"/>
</dbReference>
<dbReference type="GO" id="GO:0022857">
    <property type="term" value="F:transmembrane transporter activity"/>
    <property type="evidence" value="ECO:0007669"/>
    <property type="project" value="InterPro"/>
</dbReference>
<dbReference type="InterPro" id="IPR011701">
    <property type="entry name" value="MFS"/>
</dbReference>
<keyword evidence="4 5" id="KW-0472">Membrane</keyword>
<feature type="domain" description="Major facilitator superfamily (MFS) profile" evidence="6">
    <location>
        <begin position="17"/>
        <end position="538"/>
    </location>
</feature>
<evidence type="ECO:0000256" key="5">
    <source>
        <dbReference type="SAM" id="Phobius"/>
    </source>
</evidence>
<feature type="transmembrane region" description="Helical" evidence="5">
    <location>
        <begin position="107"/>
        <end position="130"/>
    </location>
</feature>
<feature type="transmembrane region" description="Helical" evidence="5">
    <location>
        <begin position="142"/>
        <end position="163"/>
    </location>
</feature>
<proteinExistence type="predicted"/>
<feature type="transmembrane region" description="Helical" evidence="5">
    <location>
        <begin position="233"/>
        <end position="253"/>
    </location>
</feature>
<protein>
    <submittedName>
        <fullName evidence="7">Major facilitator superfamily</fullName>
    </submittedName>
</protein>
<dbReference type="InterPro" id="IPR020846">
    <property type="entry name" value="MFS_dom"/>
</dbReference>
<feature type="transmembrane region" description="Helical" evidence="5">
    <location>
        <begin position="413"/>
        <end position="436"/>
    </location>
</feature>
<dbReference type="PROSITE" id="PS50850">
    <property type="entry name" value="MFS"/>
    <property type="match status" value="1"/>
</dbReference>
<dbReference type="InParanoid" id="A0A1Y2G408"/>
<keyword evidence="8" id="KW-1185">Reference proteome</keyword>
<evidence type="ECO:0000256" key="4">
    <source>
        <dbReference type="ARBA" id="ARBA00023136"/>
    </source>
</evidence>
<dbReference type="EMBL" id="MCGR01000001">
    <property type="protein sequence ID" value="ORY92674.1"/>
    <property type="molecule type" value="Genomic_DNA"/>
</dbReference>
<dbReference type="AlphaFoldDB" id="A0A1Y2G408"/>
<evidence type="ECO:0000313" key="8">
    <source>
        <dbReference type="Proteomes" id="UP000193467"/>
    </source>
</evidence>
<evidence type="ECO:0000256" key="1">
    <source>
        <dbReference type="ARBA" id="ARBA00004141"/>
    </source>
</evidence>
<dbReference type="GO" id="GO:0016020">
    <property type="term" value="C:membrane"/>
    <property type="evidence" value="ECO:0007669"/>
    <property type="project" value="UniProtKB-SubCell"/>
</dbReference>